<reference evidence="4 5" key="2">
    <citation type="journal article" date="2010" name="Nucleic Acids Res.">
        <title>BeetleBase in 2010: revisions to provide comprehensive genomic information for Tribolium castaneum.</title>
        <authorList>
            <person name="Kim H.S."/>
            <person name="Murphy T."/>
            <person name="Xia J."/>
            <person name="Caragea D."/>
            <person name="Park Y."/>
            <person name="Beeman R.W."/>
            <person name="Lorenzen M.D."/>
            <person name="Butcher S."/>
            <person name="Manak J.R."/>
            <person name="Brown S.J."/>
        </authorList>
    </citation>
    <scope>GENOME REANNOTATION</scope>
    <source>
        <strain evidence="4 5">Georgia GA2</strain>
    </source>
</reference>
<evidence type="ECO:0000313" key="5">
    <source>
        <dbReference type="Proteomes" id="UP000007266"/>
    </source>
</evidence>
<dbReference type="PANTHER" id="PTHR33273:SF2">
    <property type="entry name" value="ENDONUCLEASE_EXONUCLEASE_PHOSPHATASE DOMAIN-CONTAINING PROTEIN"/>
    <property type="match status" value="1"/>
</dbReference>
<feature type="compositionally biased region" description="Polar residues" evidence="1">
    <location>
        <begin position="51"/>
        <end position="63"/>
    </location>
</feature>
<dbReference type="SUPFAM" id="SSF56219">
    <property type="entry name" value="DNase I-like"/>
    <property type="match status" value="1"/>
</dbReference>
<dbReference type="InParanoid" id="D6X1N2"/>
<feature type="domain" description="Reverse transcriptase" evidence="2">
    <location>
        <begin position="697"/>
        <end position="763"/>
    </location>
</feature>
<dbReference type="PhylomeDB" id="D6X1N2"/>
<evidence type="ECO:0000259" key="2">
    <source>
        <dbReference type="Pfam" id="PF00078"/>
    </source>
</evidence>
<dbReference type="GO" id="GO:0071897">
    <property type="term" value="P:DNA biosynthetic process"/>
    <property type="evidence" value="ECO:0007669"/>
    <property type="project" value="UniProtKB-ARBA"/>
</dbReference>
<dbReference type="InterPro" id="IPR036691">
    <property type="entry name" value="Endo/exonu/phosph_ase_sf"/>
</dbReference>
<dbReference type="PANTHER" id="PTHR33273">
    <property type="entry name" value="DOMAIN-CONTAINING PROTEIN, PUTATIVE-RELATED"/>
    <property type="match status" value="1"/>
</dbReference>
<dbReference type="Gene3D" id="3.60.10.10">
    <property type="entry name" value="Endonuclease/exonuclease/phosphatase"/>
    <property type="match status" value="1"/>
</dbReference>
<protein>
    <submittedName>
        <fullName evidence="4">Uncharacterized protein</fullName>
    </submittedName>
</protein>
<dbReference type="Pfam" id="PF00078">
    <property type="entry name" value="RVT_1"/>
    <property type="match status" value="1"/>
</dbReference>
<organism evidence="4 5">
    <name type="scientific">Tribolium castaneum</name>
    <name type="common">Red flour beetle</name>
    <dbReference type="NCBI Taxonomy" id="7070"/>
    <lineage>
        <taxon>Eukaryota</taxon>
        <taxon>Metazoa</taxon>
        <taxon>Ecdysozoa</taxon>
        <taxon>Arthropoda</taxon>
        <taxon>Hexapoda</taxon>
        <taxon>Insecta</taxon>
        <taxon>Pterygota</taxon>
        <taxon>Neoptera</taxon>
        <taxon>Endopterygota</taxon>
        <taxon>Coleoptera</taxon>
        <taxon>Polyphaga</taxon>
        <taxon>Cucujiformia</taxon>
        <taxon>Tenebrionidae</taxon>
        <taxon>Tenebrionidae incertae sedis</taxon>
        <taxon>Tribolium</taxon>
    </lineage>
</organism>
<dbReference type="GO" id="GO:0003824">
    <property type="term" value="F:catalytic activity"/>
    <property type="evidence" value="ECO:0007669"/>
    <property type="project" value="InterPro"/>
</dbReference>
<dbReference type="InterPro" id="IPR000477">
    <property type="entry name" value="RT_dom"/>
</dbReference>
<feature type="region of interest" description="Disordered" evidence="1">
    <location>
        <begin position="308"/>
        <end position="339"/>
    </location>
</feature>
<evidence type="ECO:0000313" key="4">
    <source>
        <dbReference type="EMBL" id="EFA09320.1"/>
    </source>
</evidence>
<dbReference type="eggNOG" id="KOG1075">
    <property type="taxonomic scope" value="Eukaryota"/>
</dbReference>
<evidence type="ECO:0000256" key="1">
    <source>
        <dbReference type="SAM" id="MobiDB-lite"/>
    </source>
</evidence>
<feature type="compositionally biased region" description="Polar residues" evidence="1">
    <location>
        <begin position="328"/>
        <end position="339"/>
    </location>
</feature>
<name>D6X1N2_TRICA</name>
<dbReference type="Pfam" id="PF14529">
    <property type="entry name" value="Exo_endo_phos_2"/>
    <property type="match status" value="1"/>
</dbReference>
<dbReference type="InterPro" id="IPR043502">
    <property type="entry name" value="DNA/RNA_pol_sf"/>
</dbReference>
<dbReference type="AlphaFoldDB" id="D6X1N2"/>
<dbReference type="HOGENOM" id="CLU_000680_38_0_1"/>
<sequence>MLKVNSEWKGPVNPNKKIKMADEREAYPALPVKNCFDPISESDNMDLDSPVTGSQQSTAGNASQRKERPPPPIILHGFFDDYQLAISNIRSQIGNKLTIKYTRRNTTVYTLNKTDWTKLKTYFKSAQSPFHTYTHNEDKTHGFVLRGLDHNPPLEDIKSSLTHDHEITPLEIFIMKGTSRPAHLIIFPKEITLKQLQDKVKFVSNVKINWSRHRNDRILTQCHRCQQWGHATSNCEASPKCLKCSESDLTKECQKVLALEKLKCANCGGQHAANNTNCPVYIKKIEFLNKSLAVEKPQFKEAPLPKTNAWATRRQPTTNPQKHEPDANKNTTSPLTHNTNENDINELFAQMRQLNEICNIEKIDIMLITETKLIQTDKLTFRHYKMYRQDRQDNTRAGEVAILIKNDIPHAFHKKQNTVSNFETITITLKNNIQITSAYNRPSNKITRQDLDTLFDHTGGVIVGGDFNSRHEAWNCTRGNPNGTLLQTYSEENDITIHFPNDHTHYPENGMSPTTIDLFLTKNIPNIDKPTSITALDSDHNPKIKPNNKALYKVTKFLRKKRVPIGEIKYNNETAITDQDKANLLAEYYSHVQDLNLDSRQLTEKQRKINTIADVFSKTNYDLDKKYFSDNLTSPDEVQRIIKALPSDKAPGSDGITNKIIKNLNRKAIVQLHYIINAIIRLQHFPQQWKNGLVIPIPKPNKSTNEPNNFRPISLLSGLAKIAEKIIHNRLEKYDKKLKLTKNEQFGFRHGHDTTQQVANKQVQIHMNTLDKYFDDWLITINPDKTETILFTRKFTSNKIITKLKIKNQTISDSLCVKYLGVNLDKRLNFQTHIKTTMTKTQTALVQLYPLLSPRSQLDTDNKLKLYKTIITPIITYAAPVWCGISDTALLPLQRLQNKCLRLATKSNRYIRLTDLREITKTETLRDYIDRLSYNFYKTRLDHNELTRGITTQRLHNIDTNYRHKLPYTRLDIFNETD</sequence>
<dbReference type="InterPro" id="IPR005135">
    <property type="entry name" value="Endo/exonuclease/phosphatase"/>
</dbReference>
<feature type="region of interest" description="Disordered" evidence="1">
    <location>
        <begin position="41"/>
        <end position="72"/>
    </location>
</feature>
<feature type="domain" description="Endonuclease/exonuclease/phosphatase" evidence="3">
    <location>
        <begin position="433"/>
        <end position="542"/>
    </location>
</feature>
<dbReference type="OMA" id="ACARIEY"/>
<dbReference type="SUPFAM" id="SSF56672">
    <property type="entry name" value="DNA/RNA polymerases"/>
    <property type="match status" value="1"/>
</dbReference>
<dbReference type="EMBL" id="KQ971370">
    <property type="protein sequence ID" value="EFA09320.1"/>
    <property type="molecule type" value="Genomic_DNA"/>
</dbReference>
<gene>
    <name evidence="4" type="primary">GLEAN_01646</name>
    <name evidence="4" type="ORF">TcasGA2_TC001646</name>
</gene>
<proteinExistence type="predicted"/>
<reference evidence="4 5" key="1">
    <citation type="journal article" date="2008" name="Nature">
        <title>The genome of the model beetle and pest Tribolium castaneum.</title>
        <authorList>
            <consortium name="Tribolium Genome Sequencing Consortium"/>
            <person name="Richards S."/>
            <person name="Gibbs R.A."/>
            <person name="Weinstock G.M."/>
            <person name="Brown S.J."/>
            <person name="Denell R."/>
            <person name="Beeman R.W."/>
            <person name="Gibbs R."/>
            <person name="Beeman R.W."/>
            <person name="Brown S.J."/>
            <person name="Bucher G."/>
            <person name="Friedrich M."/>
            <person name="Grimmelikhuijzen C.J."/>
            <person name="Klingler M."/>
            <person name="Lorenzen M."/>
            <person name="Richards S."/>
            <person name="Roth S."/>
            <person name="Schroder R."/>
            <person name="Tautz D."/>
            <person name="Zdobnov E.M."/>
            <person name="Muzny D."/>
            <person name="Gibbs R.A."/>
            <person name="Weinstock G.M."/>
            <person name="Attaway T."/>
            <person name="Bell S."/>
            <person name="Buhay C.J."/>
            <person name="Chandrabose M.N."/>
            <person name="Chavez D."/>
            <person name="Clerk-Blankenburg K.P."/>
            <person name="Cree A."/>
            <person name="Dao M."/>
            <person name="Davis C."/>
            <person name="Chacko J."/>
            <person name="Dinh H."/>
            <person name="Dugan-Rocha S."/>
            <person name="Fowler G."/>
            <person name="Garner T.T."/>
            <person name="Garnes J."/>
            <person name="Gnirke A."/>
            <person name="Hawes A."/>
            <person name="Hernandez J."/>
            <person name="Hines S."/>
            <person name="Holder M."/>
            <person name="Hume J."/>
            <person name="Jhangiani S.N."/>
            <person name="Joshi V."/>
            <person name="Khan Z.M."/>
            <person name="Jackson L."/>
            <person name="Kovar C."/>
            <person name="Kowis A."/>
            <person name="Lee S."/>
            <person name="Lewis L.R."/>
            <person name="Margolis J."/>
            <person name="Morgan M."/>
            <person name="Nazareth L.V."/>
            <person name="Nguyen N."/>
            <person name="Okwuonu G."/>
            <person name="Parker D."/>
            <person name="Richards S."/>
            <person name="Ruiz S.J."/>
            <person name="Santibanez J."/>
            <person name="Savard J."/>
            <person name="Scherer S.E."/>
            <person name="Schneider B."/>
            <person name="Sodergren E."/>
            <person name="Tautz D."/>
            <person name="Vattahil S."/>
            <person name="Villasana D."/>
            <person name="White C.S."/>
            <person name="Wright R."/>
            <person name="Park Y."/>
            <person name="Beeman R.W."/>
            <person name="Lord J."/>
            <person name="Oppert B."/>
            <person name="Lorenzen M."/>
            <person name="Brown S."/>
            <person name="Wang L."/>
            <person name="Savard J."/>
            <person name="Tautz D."/>
            <person name="Richards S."/>
            <person name="Weinstock G."/>
            <person name="Gibbs R.A."/>
            <person name="Liu Y."/>
            <person name="Worley K."/>
            <person name="Weinstock G."/>
            <person name="Elsik C.G."/>
            <person name="Reese J.T."/>
            <person name="Elhaik E."/>
            <person name="Landan G."/>
            <person name="Graur D."/>
            <person name="Arensburger P."/>
            <person name="Atkinson P."/>
            <person name="Beeman R.W."/>
            <person name="Beidler J."/>
            <person name="Brown S.J."/>
            <person name="Demuth J.P."/>
            <person name="Drury D.W."/>
            <person name="Du Y.Z."/>
            <person name="Fujiwara H."/>
            <person name="Lorenzen M."/>
            <person name="Maselli V."/>
            <person name="Osanai M."/>
            <person name="Park Y."/>
            <person name="Robertson H.M."/>
            <person name="Tu Z."/>
            <person name="Wang J.J."/>
            <person name="Wang S."/>
            <person name="Richards S."/>
            <person name="Song H."/>
            <person name="Zhang L."/>
            <person name="Sodergren E."/>
            <person name="Werner D."/>
            <person name="Stanke M."/>
            <person name="Morgenstern B."/>
            <person name="Solovyev V."/>
            <person name="Kosarev P."/>
            <person name="Brown G."/>
            <person name="Chen H.C."/>
            <person name="Ermolaeva O."/>
            <person name="Hlavina W."/>
            <person name="Kapustin Y."/>
            <person name="Kiryutin B."/>
            <person name="Kitts P."/>
            <person name="Maglott D."/>
            <person name="Pruitt K."/>
            <person name="Sapojnikov V."/>
            <person name="Souvorov A."/>
            <person name="Mackey A.J."/>
            <person name="Waterhouse R.M."/>
            <person name="Wyder S."/>
            <person name="Zdobnov E.M."/>
            <person name="Zdobnov E.M."/>
            <person name="Wyder S."/>
            <person name="Kriventseva E.V."/>
            <person name="Kadowaki T."/>
            <person name="Bork P."/>
            <person name="Aranda M."/>
            <person name="Bao R."/>
            <person name="Beermann A."/>
            <person name="Berns N."/>
            <person name="Bolognesi R."/>
            <person name="Bonneton F."/>
            <person name="Bopp D."/>
            <person name="Brown S.J."/>
            <person name="Bucher G."/>
            <person name="Butts T."/>
            <person name="Chaumot A."/>
            <person name="Denell R.E."/>
            <person name="Ferrier D.E."/>
            <person name="Friedrich M."/>
            <person name="Gordon C.M."/>
            <person name="Jindra M."/>
            <person name="Klingler M."/>
            <person name="Lan Q."/>
            <person name="Lattorff H.M."/>
            <person name="Laudet V."/>
            <person name="von Levetsow C."/>
            <person name="Liu Z."/>
            <person name="Lutz R."/>
            <person name="Lynch J.A."/>
            <person name="da Fonseca R.N."/>
            <person name="Posnien N."/>
            <person name="Reuter R."/>
            <person name="Roth S."/>
            <person name="Savard J."/>
            <person name="Schinko J.B."/>
            <person name="Schmitt C."/>
            <person name="Schoppmeier M."/>
            <person name="Schroder R."/>
            <person name="Shippy T.D."/>
            <person name="Simonnet F."/>
            <person name="Marques-Souza H."/>
            <person name="Tautz D."/>
            <person name="Tomoyasu Y."/>
            <person name="Trauner J."/>
            <person name="Van der Zee M."/>
            <person name="Vervoort M."/>
            <person name="Wittkopp N."/>
            <person name="Wimmer E.A."/>
            <person name="Yang X."/>
            <person name="Jones A.K."/>
            <person name="Sattelle D.B."/>
            <person name="Ebert P.R."/>
            <person name="Nelson D."/>
            <person name="Scott J.G."/>
            <person name="Beeman R.W."/>
            <person name="Muthukrishnan S."/>
            <person name="Kramer K.J."/>
            <person name="Arakane Y."/>
            <person name="Beeman R.W."/>
            <person name="Zhu Q."/>
            <person name="Hogenkamp D."/>
            <person name="Dixit R."/>
            <person name="Oppert B."/>
            <person name="Jiang H."/>
            <person name="Zou Z."/>
            <person name="Marshall J."/>
            <person name="Elpidina E."/>
            <person name="Vinokurov K."/>
            <person name="Oppert C."/>
            <person name="Zou Z."/>
            <person name="Evans J."/>
            <person name="Lu Z."/>
            <person name="Zhao P."/>
            <person name="Sumathipala N."/>
            <person name="Altincicek B."/>
            <person name="Vilcinskas A."/>
            <person name="Williams M."/>
            <person name="Hultmark D."/>
            <person name="Hetru C."/>
            <person name="Jiang H."/>
            <person name="Grimmelikhuijzen C.J."/>
            <person name="Hauser F."/>
            <person name="Cazzamali G."/>
            <person name="Williamson M."/>
            <person name="Park Y."/>
            <person name="Li B."/>
            <person name="Tanaka Y."/>
            <person name="Predel R."/>
            <person name="Neupert S."/>
            <person name="Schachtner J."/>
            <person name="Verleyen P."/>
            <person name="Raible F."/>
            <person name="Bork P."/>
            <person name="Friedrich M."/>
            <person name="Walden K.K."/>
            <person name="Robertson H.M."/>
            <person name="Angeli S."/>
            <person name="Foret S."/>
            <person name="Bucher G."/>
            <person name="Schuetz S."/>
            <person name="Maleszka R."/>
            <person name="Wimmer E.A."/>
            <person name="Beeman R.W."/>
            <person name="Lorenzen M."/>
            <person name="Tomoyasu Y."/>
            <person name="Miller S.C."/>
            <person name="Grossmann D."/>
            <person name="Bucher G."/>
        </authorList>
    </citation>
    <scope>NUCLEOTIDE SEQUENCE [LARGE SCALE GENOMIC DNA]</scope>
    <source>
        <strain evidence="4 5">Georgia GA2</strain>
    </source>
</reference>
<evidence type="ECO:0000259" key="3">
    <source>
        <dbReference type="Pfam" id="PF14529"/>
    </source>
</evidence>
<keyword evidence="5" id="KW-1185">Reference proteome</keyword>
<dbReference type="Proteomes" id="UP000007266">
    <property type="component" value="Linkage group 9"/>
</dbReference>
<accession>D6X1N2</accession>
<feature type="region of interest" description="Disordered" evidence="1">
    <location>
        <begin position="1"/>
        <end position="24"/>
    </location>
</feature>